<dbReference type="AlphaFoldDB" id="A0A556MII2"/>
<dbReference type="PANTHER" id="PTHR44103:SF1">
    <property type="entry name" value="PROPROTEIN CONVERTASE P"/>
    <property type="match status" value="1"/>
</dbReference>
<dbReference type="PANTHER" id="PTHR44103">
    <property type="entry name" value="PROPROTEIN CONVERTASE P"/>
    <property type="match status" value="1"/>
</dbReference>
<dbReference type="InterPro" id="IPR028994">
    <property type="entry name" value="Integrin_alpha_N"/>
</dbReference>
<dbReference type="Proteomes" id="UP000318733">
    <property type="component" value="Unassembled WGS sequence"/>
</dbReference>
<proteinExistence type="predicted"/>
<feature type="signal peptide" evidence="2">
    <location>
        <begin position="1"/>
        <end position="23"/>
    </location>
</feature>
<dbReference type="Pfam" id="PF13517">
    <property type="entry name" value="FG-GAP_3"/>
    <property type="match status" value="2"/>
</dbReference>
<name>A0A556MII2_9SPHI</name>
<comment type="caution">
    <text evidence="3">The sequence shown here is derived from an EMBL/GenBank/DDBJ whole genome shotgun (WGS) entry which is preliminary data.</text>
</comment>
<gene>
    <name evidence="3" type="ORF">FO440_17945</name>
</gene>
<dbReference type="Gene3D" id="2.130.10.130">
    <property type="entry name" value="Integrin alpha, N-terminal"/>
    <property type="match status" value="2"/>
</dbReference>
<evidence type="ECO:0000313" key="3">
    <source>
        <dbReference type="EMBL" id="TSJ39625.1"/>
    </source>
</evidence>
<reference evidence="3 4" key="1">
    <citation type="submission" date="2019-07" db="EMBL/GenBank/DDBJ databases">
        <authorList>
            <person name="Huq M.A."/>
        </authorList>
    </citation>
    <scope>NUCLEOTIDE SEQUENCE [LARGE SCALE GENOMIC DNA]</scope>
    <source>
        <strain evidence="3 4">MAH-19</strain>
    </source>
</reference>
<keyword evidence="4" id="KW-1185">Reference proteome</keyword>
<evidence type="ECO:0000313" key="4">
    <source>
        <dbReference type="Proteomes" id="UP000318733"/>
    </source>
</evidence>
<keyword evidence="1 2" id="KW-0732">Signal</keyword>
<evidence type="ECO:0000256" key="2">
    <source>
        <dbReference type="SAM" id="SignalP"/>
    </source>
</evidence>
<organism evidence="3 4">
    <name type="scientific">Mucilaginibacter corticis</name>
    <dbReference type="NCBI Taxonomy" id="2597670"/>
    <lineage>
        <taxon>Bacteria</taxon>
        <taxon>Pseudomonadati</taxon>
        <taxon>Bacteroidota</taxon>
        <taxon>Sphingobacteriia</taxon>
        <taxon>Sphingobacteriales</taxon>
        <taxon>Sphingobacteriaceae</taxon>
        <taxon>Mucilaginibacter</taxon>
    </lineage>
</organism>
<dbReference type="EMBL" id="VLPK01000003">
    <property type="protein sequence ID" value="TSJ39625.1"/>
    <property type="molecule type" value="Genomic_DNA"/>
</dbReference>
<dbReference type="InterPro" id="IPR013517">
    <property type="entry name" value="FG-GAP"/>
</dbReference>
<evidence type="ECO:0000256" key="1">
    <source>
        <dbReference type="ARBA" id="ARBA00022729"/>
    </source>
</evidence>
<dbReference type="SUPFAM" id="SSF69318">
    <property type="entry name" value="Integrin alpha N-terminal domain"/>
    <property type="match status" value="1"/>
</dbReference>
<dbReference type="OrthoDB" id="9816120at2"/>
<protein>
    <submittedName>
        <fullName evidence="3">VCBS repeat-containing protein</fullName>
    </submittedName>
</protein>
<feature type="chain" id="PRO_5021957622" evidence="2">
    <location>
        <begin position="24"/>
        <end position="391"/>
    </location>
</feature>
<accession>A0A556MII2</accession>
<sequence>MVHNNIRSFLALLAVLLANYAQGQSTTHFKKHVITNDFISEGVAVGDVNHDGKLDILAGTCWFEAPDWKRHEISPAKPLNPGTEYSTSFLNYSIDVNQDGWIDLVVVGYPGTPAAWYENPKNKSGFWKKHAIMDNVGVGNESPNFVDVDGDGRVDILCADINAKQIVWLSPPTKKGDTTWTRYPISAVDAPGTDRYSHGLGLGDINKDGRNDVIIKGGWWEAPADRKQPNWIFHPADFGDDCSEMYVLDVNGDGLNDIISASAHKYGIWWYEQVKDIQGNISWNRHEIDKSFSETHGVALTDINNDGHPDIITGKRWFAHNDTDTDPGSHEPAVLYWFEYTPGKPPYFVPHKIDNDSGVGLHVVVQDMNRDKLKDIVISNKKGIFYFENIR</sequence>